<keyword evidence="2" id="KW-1185">Reference proteome</keyword>
<gene>
    <name evidence="1" type="ORF">WA026_022651</name>
</gene>
<protein>
    <submittedName>
        <fullName evidence="1">Uncharacterized protein</fullName>
    </submittedName>
</protein>
<evidence type="ECO:0000313" key="1">
    <source>
        <dbReference type="EMBL" id="KAK9878581.1"/>
    </source>
</evidence>
<dbReference type="Proteomes" id="UP001431783">
    <property type="component" value="Unassembled WGS sequence"/>
</dbReference>
<proteinExistence type="predicted"/>
<organism evidence="1 2">
    <name type="scientific">Henosepilachna vigintioctopunctata</name>
    <dbReference type="NCBI Taxonomy" id="420089"/>
    <lineage>
        <taxon>Eukaryota</taxon>
        <taxon>Metazoa</taxon>
        <taxon>Ecdysozoa</taxon>
        <taxon>Arthropoda</taxon>
        <taxon>Hexapoda</taxon>
        <taxon>Insecta</taxon>
        <taxon>Pterygota</taxon>
        <taxon>Neoptera</taxon>
        <taxon>Endopterygota</taxon>
        <taxon>Coleoptera</taxon>
        <taxon>Polyphaga</taxon>
        <taxon>Cucujiformia</taxon>
        <taxon>Coccinelloidea</taxon>
        <taxon>Coccinellidae</taxon>
        <taxon>Epilachninae</taxon>
        <taxon>Epilachnini</taxon>
        <taxon>Henosepilachna</taxon>
    </lineage>
</organism>
<name>A0AAW1UFH6_9CUCU</name>
<dbReference type="EMBL" id="JARQZJ010000050">
    <property type="protein sequence ID" value="KAK9878581.1"/>
    <property type="molecule type" value="Genomic_DNA"/>
</dbReference>
<accession>A0AAW1UFH6</accession>
<sequence>MAYKSECDLILKNYLAEKITPYDLASSVRKAFYYVASNSEGESGFSSTGIFPLNPEVFTEEDFLTAEILQSETAVIQNCNESLAVSCVIPSTSKEDSAVPSMSRQIVSADLMMSH</sequence>
<reference evidence="1 2" key="1">
    <citation type="submission" date="2023-03" db="EMBL/GenBank/DDBJ databases">
        <title>Genome insight into feeding habits of ladybird beetles.</title>
        <authorList>
            <person name="Li H.-S."/>
            <person name="Huang Y.-H."/>
            <person name="Pang H."/>
        </authorList>
    </citation>
    <scope>NUCLEOTIDE SEQUENCE [LARGE SCALE GENOMIC DNA]</scope>
    <source>
        <strain evidence="1">SYSU_2023b</strain>
        <tissue evidence="1">Whole body</tissue>
    </source>
</reference>
<dbReference type="AlphaFoldDB" id="A0AAW1UFH6"/>
<evidence type="ECO:0000313" key="2">
    <source>
        <dbReference type="Proteomes" id="UP001431783"/>
    </source>
</evidence>
<comment type="caution">
    <text evidence="1">The sequence shown here is derived from an EMBL/GenBank/DDBJ whole genome shotgun (WGS) entry which is preliminary data.</text>
</comment>